<keyword evidence="1" id="KW-0472">Membrane</keyword>
<keyword evidence="1" id="KW-1133">Transmembrane helix</keyword>
<name>A0A0G0GHE4_9BACT</name>
<sequence>MQKKYWLRGLITGIIIYALVVLVVFVTDKGEMAGIVTAAIVAYFSPVILVCLLIGWLYGKIKNRNI</sequence>
<dbReference type="AlphaFoldDB" id="A0A0G0GHE4"/>
<proteinExistence type="predicted"/>
<gene>
    <name evidence="2" type="ORF">US45_C0061G0006</name>
</gene>
<dbReference type="EMBL" id="LBTA01000061">
    <property type="protein sequence ID" value="KKQ29382.1"/>
    <property type="molecule type" value="Genomic_DNA"/>
</dbReference>
<evidence type="ECO:0000313" key="2">
    <source>
        <dbReference type="EMBL" id="KKQ29382.1"/>
    </source>
</evidence>
<accession>A0A0G0GHE4</accession>
<organism evidence="2 3">
    <name type="scientific">Candidatus Nomurabacteria bacterium GW2011_GWA1_37_20</name>
    <dbReference type="NCBI Taxonomy" id="1618729"/>
    <lineage>
        <taxon>Bacteria</taxon>
        <taxon>Candidatus Nomuraibacteriota</taxon>
    </lineage>
</organism>
<feature type="transmembrane region" description="Helical" evidence="1">
    <location>
        <begin position="7"/>
        <end position="26"/>
    </location>
</feature>
<keyword evidence="1" id="KW-0812">Transmembrane</keyword>
<comment type="caution">
    <text evidence="2">The sequence shown here is derived from an EMBL/GenBank/DDBJ whole genome shotgun (WGS) entry which is preliminary data.</text>
</comment>
<dbReference type="Proteomes" id="UP000034701">
    <property type="component" value="Unassembled WGS sequence"/>
</dbReference>
<evidence type="ECO:0000313" key="3">
    <source>
        <dbReference type="Proteomes" id="UP000034701"/>
    </source>
</evidence>
<reference evidence="2 3" key="1">
    <citation type="journal article" date="2015" name="Nature">
        <title>rRNA introns, odd ribosomes, and small enigmatic genomes across a large radiation of phyla.</title>
        <authorList>
            <person name="Brown C.T."/>
            <person name="Hug L.A."/>
            <person name="Thomas B.C."/>
            <person name="Sharon I."/>
            <person name="Castelle C.J."/>
            <person name="Singh A."/>
            <person name="Wilkins M.J."/>
            <person name="Williams K.H."/>
            <person name="Banfield J.F."/>
        </authorList>
    </citation>
    <scope>NUCLEOTIDE SEQUENCE [LARGE SCALE GENOMIC DNA]</scope>
</reference>
<feature type="transmembrane region" description="Helical" evidence="1">
    <location>
        <begin position="32"/>
        <end position="58"/>
    </location>
</feature>
<protein>
    <submittedName>
        <fullName evidence="2">Uncharacterized protein</fullName>
    </submittedName>
</protein>
<evidence type="ECO:0000256" key="1">
    <source>
        <dbReference type="SAM" id="Phobius"/>
    </source>
</evidence>